<organism evidence="1 2">
    <name type="scientific">Oleomonas cavernae</name>
    <dbReference type="NCBI Taxonomy" id="2320859"/>
    <lineage>
        <taxon>Bacteria</taxon>
        <taxon>Pseudomonadati</taxon>
        <taxon>Pseudomonadota</taxon>
        <taxon>Alphaproteobacteria</taxon>
        <taxon>Acetobacterales</taxon>
        <taxon>Acetobacteraceae</taxon>
        <taxon>Oleomonas</taxon>
    </lineage>
</organism>
<dbReference type="InterPro" id="IPR021440">
    <property type="entry name" value="DUF3089"/>
</dbReference>
<dbReference type="SUPFAM" id="SSF53474">
    <property type="entry name" value="alpha/beta-Hydrolases"/>
    <property type="match status" value="1"/>
</dbReference>
<dbReference type="AlphaFoldDB" id="A0A418WFD7"/>
<dbReference type="OrthoDB" id="9794645at2"/>
<dbReference type="Proteomes" id="UP000284605">
    <property type="component" value="Unassembled WGS sequence"/>
</dbReference>
<dbReference type="RefSeq" id="WP_119779480.1">
    <property type="nucleotide sequence ID" value="NZ_QYUK01000011.1"/>
</dbReference>
<keyword evidence="2" id="KW-1185">Reference proteome</keyword>
<name>A0A418WFD7_9PROT</name>
<protein>
    <submittedName>
        <fullName evidence="1">DUF3089 domain-containing protein</fullName>
    </submittedName>
</protein>
<gene>
    <name evidence="1" type="ORF">D3874_18500</name>
</gene>
<dbReference type="InterPro" id="IPR029058">
    <property type="entry name" value="AB_hydrolase_fold"/>
</dbReference>
<accession>A0A418WFD7</accession>
<evidence type="ECO:0000313" key="2">
    <source>
        <dbReference type="Proteomes" id="UP000284605"/>
    </source>
</evidence>
<dbReference type="Pfam" id="PF11288">
    <property type="entry name" value="DUF3089"/>
    <property type="match status" value="1"/>
</dbReference>
<evidence type="ECO:0000313" key="1">
    <source>
        <dbReference type="EMBL" id="RJF88731.1"/>
    </source>
</evidence>
<comment type="caution">
    <text evidence="1">The sequence shown here is derived from an EMBL/GenBank/DDBJ whole genome shotgun (WGS) entry which is preliminary data.</text>
</comment>
<sequence>MRRILLVSLLVIVALGIGAYTYRFELLAFMATPSGDFDASHAPPAPNYADPAAWMALPDKQDSADQVPAGAVPGDNQARALADVFFVHPTTYIDAAGWNAPWDDRSAAELGATLTQAAVFNGCCRVYAPEYRQATLAAFALDHRSQGRQALTLAYGDVERAFRYYLAHWNQGRPFILASHSQGTVHLQRLLAEVVAPDPALRAQLIAAYAIGYPLPLDRFDGPLATLKPCAGQGDLGCVLAWSSFARDGAPAFYRETAEVFDTAGPEGFRAIAGRPILCVNPVSFRLDGVLTPREANRGGTVHSITTGLPEPITAGLVAAQCLDGILRISEPEPFVYRTVLLPGRDYHAYDYALFWQDVRQDTIARTNGWFARASQTVEPDTSSIP</sequence>
<proteinExistence type="predicted"/>
<reference evidence="1 2" key="1">
    <citation type="submission" date="2018-09" db="EMBL/GenBank/DDBJ databases">
        <authorList>
            <person name="Zhu H."/>
        </authorList>
    </citation>
    <scope>NUCLEOTIDE SEQUENCE [LARGE SCALE GENOMIC DNA]</scope>
    <source>
        <strain evidence="1 2">K1W22B-8</strain>
    </source>
</reference>
<dbReference type="EMBL" id="QYUK01000011">
    <property type="protein sequence ID" value="RJF88731.1"/>
    <property type="molecule type" value="Genomic_DNA"/>
</dbReference>